<organism evidence="5 6">
    <name type="scientific">Haloechinothrix halophila YIM 93223</name>
    <dbReference type="NCBI Taxonomy" id="592678"/>
    <lineage>
        <taxon>Bacteria</taxon>
        <taxon>Bacillati</taxon>
        <taxon>Actinomycetota</taxon>
        <taxon>Actinomycetes</taxon>
        <taxon>Pseudonocardiales</taxon>
        <taxon>Pseudonocardiaceae</taxon>
        <taxon>Haloechinothrix</taxon>
    </lineage>
</organism>
<dbReference type="PANTHER" id="PTHR35369">
    <property type="entry name" value="BLR3025 PROTEIN-RELATED"/>
    <property type="match status" value="1"/>
</dbReference>
<dbReference type="InterPro" id="IPR043502">
    <property type="entry name" value="DNA/RNA_pol_sf"/>
</dbReference>
<reference evidence="5 6" key="1">
    <citation type="submission" date="2013-08" db="EMBL/GenBank/DDBJ databases">
        <authorList>
            <consortium name="DOE Joint Genome Institute"/>
            <person name="Klenk H.-P."/>
            <person name="Huntemann M."/>
            <person name="Han J."/>
            <person name="Chen A."/>
            <person name="Kyrpides N."/>
            <person name="Mavromatis K."/>
            <person name="Markowitz V."/>
            <person name="Palaniappan K."/>
            <person name="Ivanova N."/>
            <person name="Schaumberg A."/>
            <person name="Pati A."/>
            <person name="Liolios K."/>
            <person name="Nordberg H.P."/>
            <person name="Cantor M.N."/>
            <person name="Hua S.X."/>
            <person name="Woyke T."/>
        </authorList>
    </citation>
    <scope>NUCLEOTIDE SEQUENCE [LARGE SCALE GENOMIC DNA]</scope>
    <source>
        <strain evidence="5 6">YIM 93223</strain>
    </source>
</reference>
<dbReference type="Pfam" id="PF00817">
    <property type="entry name" value="IMS"/>
    <property type="match status" value="1"/>
</dbReference>
<evidence type="ECO:0000313" key="6">
    <source>
        <dbReference type="Proteomes" id="UP000054357"/>
    </source>
</evidence>
<dbReference type="Proteomes" id="UP000054357">
    <property type="component" value="Unassembled WGS sequence"/>
</dbReference>
<gene>
    <name evidence="5" type="ORF">AmyhaDRAFT_0059</name>
</gene>
<feature type="domain" description="UmuC" evidence="4">
    <location>
        <begin position="22"/>
        <end position="144"/>
    </location>
</feature>
<dbReference type="HOGENOM" id="CLU_026357_0_0_11"/>
<dbReference type="PATRIC" id="fig|592678.3.peg.63"/>
<dbReference type="SUPFAM" id="SSF56672">
    <property type="entry name" value="DNA/RNA polymerases"/>
    <property type="match status" value="1"/>
</dbReference>
<accession>W9DN68</accession>
<evidence type="ECO:0000256" key="2">
    <source>
        <dbReference type="ARBA" id="ARBA00022763"/>
    </source>
</evidence>
<evidence type="ECO:0000256" key="1">
    <source>
        <dbReference type="ARBA" id="ARBA00010945"/>
    </source>
</evidence>
<dbReference type="GO" id="GO:0016740">
    <property type="term" value="F:transferase activity"/>
    <property type="evidence" value="ECO:0007669"/>
    <property type="project" value="UniProtKB-KW"/>
</dbReference>
<comment type="caution">
    <text evidence="5">The sequence shown here is derived from an EMBL/GenBank/DDBJ whole genome shotgun (WGS) entry which is preliminary data.</text>
</comment>
<dbReference type="Gene3D" id="3.40.1170.60">
    <property type="match status" value="1"/>
</dbReference>
<dbReference type="InterPro" id="IPR050356">
    <property type="entry name" value="SulA_CellDiv_inhibitor"/>
</dbReference>
<evidence type="ECO:0000259" key="4">
    <source>
        <dbReference type="PROSITE" id="PS50173"/>
    </source>
</evidence>
<evidence type="ECO:0000313" key="5">
    <source>
        <dbReference type="EMBL" id="ETA66305.1"/>
    </source>
</evidence>
<comment type="similarity">
    <text evidence="1">Belongs to the DNA polymerase type-Y family.</text>
</comment>
<name>W9DN68_9PSEU</name>
<dbReference type="InterPro" id="IPR043128">
    <property type="entry name" value="Rev_trsase/Diguanyl_cyclase"/>
</dbReference>
<keyword evidence="2" id="KW-0227">DNA damage</keyword>
<evidence type="ECO:0000256" key="3">
    <source>
        <dbReference type="ARBA" id="ARBA00025589"/>
    </source>
</evidence>
<dbReference type="GO" id="GO:0006281">
    <property type="term" value="P:DNA repair"/>
    <property type="evidence" value="ECO:0007669"/>
    <property type="project" value="InterPro"/>
</dbReference>
<sequence length="519" mass="56475">MWCPDWPVTAASVAAGIPGHHPAAVFSANRVVACSATARSNGVRREMRRREAQSCCPDLAVLGVDPSRDARLFEPVAAAVEELVVGVEVVRPGVVAVPAAGAVSYFGSEHELVERMVDHVSGRTELECQVGIADGLFTAVLAARRGVVVEPGTAARFLDPLPIIELASAMPMEDNGELVDLLRRLGLRTLGQFAELSERTVSSRFGRVGMIAHRLAHGLSERPIDRRPPPEELAVVETFDPPLDRVDAAAFVAKTLAKKLHAELGQRDLACTRLSIYAVTETGEELARTWRCAEPVNEGGIADRVRWQFNSWLRAAPADGLASGPNSGVVKLRLRPEELVDASKLQLGLWRSGGGDDEADERAGRALVRVQGMLGQTAVSTPVLVGGRGPGERVRLVPWGDPRDDVDERPWPGKLPAPSPATVFTEQVEITVVDSRGRPIAVTERSQLTRPPRRIEMTGRSARQVIGWAGPWPVDERWWDPRGDGVRARVQVVVDQGDALLLQFRAHTQPRWIIEGEYT</sequence>
<keyword evidence="6" id="KW-1185">Reference proteome</keyword>
<protein>
    <submittedName>
        <fullName evidence="5">Nucleotidyltransferase/DNA polymerase involved in DNA repair</fullName>
    </submittedName>
</protein>
<dbReference type="AlphaFoldDB" id="W9DN68"/>
<comment type="function">
    <text evidence="3">Poorly processive, error-prone DNA polymerase involved in untargeted mutagenesis. Copies undamaged DNA at stalled replication forks, which arise in vivo from mismatched or misaligned primer ends. These misaligned primers can be extended by PolIV. Exhibits no 3'-5' exonuclease (proofreading) activity. May be involved in translesional synthesis, in conjunction with the beta clamp from PolIII.</text>
</comment>
<dbReference type="PROSITE" id="PS50173">
    <property type="entry name" value="UMUC"/>
    <property type="match status" value="1"/>
</dbReference>
<dbReference type="InterPro" id="IPR001126">
    <property type="entry name" value="UmuC"/>
</dbReference>
<dbReference type="Gene3D" id="3.30.70.270">
    <property type="match status" value="1"/>
</dbReference>
<dbReference type="PANTHER" id="PTHR35369:SF2">
    <property type="entry name" value="BLR3025 PROTEIN"/>
    <property type="match status" value="1"/>
</dbReference>
<dbReference type="EMBL" id="AZAK01000001">
    <property type="protein sequence ID" value="ETA66305.1"/>
    <property type="molecule type" value="Genomic_DNA"/>
</dbReference>
<proteinExistence type="inferred from homology"/>
<keyword evidence="5" id="KW-0808">Transferase</keyword>